<dbReference type="Bgee" id="ENSORLG00000026040">
    <property type="expression patterns" value="Expressed in muscle tissue and 4 other cell types or tissues"/>
</dbReference>
<evidence type="ECO:0000256" key="5">
    <source>
        <dbReference type="SAM" id="Phobius"/>
    </source>
</evidence>
<protein>
    <submittedName>
        <fullName evidence="7">Si:dkey-78k11.9</fullName>
    </submittedName>
</protein>
<dbReference type="InterPro" id="IPR000276">
    <property type="entry name" value="GPCR_Rhodpsn"/>
</dbReference>
<dbReference type="Ensembl" id="ENSORLT00000030539.1">
    <property type="protein sequence ID" value="ENSORLP00000030209.1"/>
    <property type="gene ID" value="ENSORLG00000026040.1"/>
</dbReference>
<dbReference type="GO" id="GO:0016020">
    <property type="term" value="C:membrane"/>
    <property type="evidence" value="ECO:0007669"/>
    <property type="project" value="UniProtKB-SubCell"/>
</dbReference>
<dbReference type="PANTHER" id="PTHR24244:SF0">
    <property type="entry name" value="G-PROTEIN COUPLED RECEPTORS FAMILY 1 PROFILE DOMAIN-CONTAINING PROTEIN"/>
    <property type="match status" value="1"/>
</dbReference>
<dbReference type="AlphaFoldDB" id="A0A3B3HE80"/>
<keyword evidence="4 5" id="KW-0472">Membrane</keyword>
<dbReference type="Gene3D" id="1.20.1070.10">
    <property type="entry name" value="Rhodopsin 7-helix transmembrane proteins"/>
    <property type="match status" value="2"/>
</dbReference>
<feature type="transmembrane region" description="Helical" evidence="5">
    <location>
        <begin position="20"/>
        <end position="41"/>
    </location>
</feature>
<reference evidence="7 8" key="1">
    <citation type="journal article" date="2007" name="Nature">
        <title>The medaka draft genome and insights into vertebrate genome evolution.</title>
        <authorList>
            <person name="Kasahara M."/>
            <person name="Naruse K."/>
            <person name="Sasaki S."/>
            <person name="Nakatani Y."/>
            <person name="Qu W."/>
            <person name="Ahsan B."/>
            <person name="Yamada T."/>
            <person name="Nagayasu Y."/>
            <person name="Doi K."/>
            <person name="Kasai Y."/>
            <person name="Jindo T."/>
            <person name="Kobayashi D."/>
            <person name="Shimada A."/>
            <person name="Toyoda A."/>
            <person name="Kuroki Y."/>
            <person name="Fujiyama A."/>
            <person name="Sasaki T."/>
            <person name="Shimizu A."/>
            <person name="Asakawa S."/>
            <person name="Shimizu N."/>
            <person name="Hashimoto S."/>
            <person name="Yang J."/>
            <person name="Lee Y."/>
            <person name="Matsushima K."/>
            <person name="Sugano S."/>
            <person name="Sakaizumi M."/>
            <person name="Narita T."/>
            <person name="Ohishi K."/>
            <person name="Haga S."/>
            <person name="Ohta F."/>
            <person name="Nomoto H."/>
            <person name="Nogata K."/>
            <person name="Morishita T."/>
            <person name="Endo T."/>
            <person name="Shin-I T."/>
            <person name="Takeda H."/>
            <person name="Morishita S."/>
            <person name="Kohara Y."/>
        </authorList>
    </citation>
    <scope>NUCLEOTIDE SEQUENCE [LARGE SCALE GENOMIC DNA]</scope>
    <source>
        <strain evidence="7 8">Hd-rR</strain>
    </source>
</reference>
<evidence type="ECO:0000313" key="7">
    <source>
        <dbReference type="Ensembl" id="ENSORLP00000030209.1"/>
    </source>
</evidence>
<evidence type="ECO:0000256" key="4">
    <source>
        <dbReference type="ARBA" id="ARBA00023136"/>
    </source>
</evidence>
<comment type="subcellular location">
    <subcellularLocation>
        <location evidence="1">Membrane</location>
    </subcellularLocation>
</comment>
<feature type="transmembrane region" description="Helical" evidence="5">
    <location>
        <begin position="276"/>
        <end position="303"/>
    </location>
</feature>
<keyword evidence="2 5" id="KW-0812">Transmembrane</keyword>
<reference evidence="7" key="3">
    <citation type="submission" date="2025-09" db="UniProtKB">
        <authorList>
            <consortium name="Ensembl"/>
        </authorList>
    </citation>
    <scope>IDENTIFICATION</scope>
    <source>
        <strain evidence="7">Hd-rR</strain>
    </source>
</reference>
<dbReference type="SUPFAM" id="SSF81321">
    <property type="entry name" value="Family A G protein-coupled receptor-like"/>
    <property type="match status" value="2"/>
</dbReference>
<accession>A0A3B3HE80</accession>
<proteinExistence type="predicted"/>
<evidence type="ECO:0000256" key="1">
    <source>
        <dbReference type="ARBA" id="ARBA00004370"/>
    </source>
</evidence>
<keyword evidence="3 5" id="KW-1133">Transmembrane helix</keyword>
<evidence type="ECO:0000313" key="8">
    <source>
        <dbReference type="Proteomes" id="UP000001038"/>
    </source>
</evidence>
<dbReference type="PROSITE" id="PS50262">
    <property type="entry name" value="G_PROTEIN_RECEP_F1_2"/>
    <property type="match status" value="1"/>
</dbReference>
<evidence type="ECO:0000256" key="2">
    <source>
        <dbReference type="ARBA" id="ARBA00022692"/>
    </source>
</evidence>
<reference evidence="7" key="2">
    <citation type="submission" date="2025-08" db="UniProtKB">
        <authorList>
            <consortium name="Ensembl"/>
        </authorList>
    </citation>
    <scope>IDENTIFICATION</scope>
    <source>
        <strain evidence="7">Hd-rR</strain>
    </source>
</reference>
<organism evidence="7 8">
    <name type="scientific">Oryzias latipes</name>
    <name type="common">Japanese rice fish</name>
    <name type="synonym">Japanese killifish</name>
    <dbReference type="NCBI Taxonomy" id="8090"/>
    <lineage>
        <taxon>Eukaryota</taxon>
        <taxon>Metazoa</taxon>
        <taxon>Chordata</taxon>
        <taxon>Craniata</taxon>
        <taxon>Vertebrata</taxon>
        <taxon>Euteleostomi</taxon>
        <taxon>Actinopterygii</taxon>
        <taxon>Neopterygii</taxon>
        <taxon>Teleostei</taxon>
        <taxon>Neoteleostei</taxon>
        <taxon>Acanthomorphata</taxon>
        <taxon>Ovalentaria</taxon>
        <taxon>Atherinomorphae</taxon>
        <taxon>Beloniformes</taxon>
        <taxon>Adrianichthyidae</taxon>
        <taxon>Oryziinae</taxon>
        <taxon>Oryzias</taxon>
    </lineage>
</organism>
<dbReference type="PRINTS" id="PR00237">
    <property type="entry name" value="GPCRRHODOPSN"/>
</dbReference>
<evidence type="ECO:0000256" key="3">
    <source>
        <dbReference type="ARBA" id="ARBA00022989"/>
    </source>
</evidence>
<sequence length="417" mass="48500">MNLTNCSYNYENIENKMLPALYTITFIVGFMGNAWGLKLLLQKWQKLRTINVFVLNLGLANVLYLFTLPFLMVYYFSGRKWVFGDAFCKMTRFCFNVNLYCSIGFLTCISVYRYLAIVHPLRMMGRLTVTRSVLISVLVWLLVIVQSMPDIFFPKSVNGTEKYSGPFFLYYFSGRKWVFGDAFCKMTRFCFNVNLYCSIGFLTCISVYRYLAIVHPLRMMGRLTVTRSVLISVLVWLLVSVQSMPDIFFPKSVNGTEKCFHSTSLEKTEDYLTYSLVWTTTGFCIPLLITLGCYGHVTFFFLCRRNTIKKTLRQKCVKFLFILILLFSVCYIPYHVFRNLSLFSRIQSKQNICVWWDKHVFTGHQISRGLVCLNSALNPLVYLQMSENILTDIRRRDGIYGSLEGAKSFSKNHLKTN</sequence>
<feature type="transmembrane region" description="Helical" evidence="5">
    <location>
        <begin position="193"/>
        <end position="212"/>
    </location>
</feature>
<keyword evidence="8" id="KW-1185">Reference proteome</keyword>
<feature type="transmembrane region" description="Helical" evidence="5">
    <location>
        <begin position="224"/>
        <end position="244"/>
    </location>
</feature>
<feature type="transmembrane region" description="Helical" evidence="5">
    <location>
        <begin position="315"/>
        <end position="334"/>
    </location>
</feature>
<dbReference type="InterPro" id="IPR017452">
    <property type="entry name" value="GPCR_Rhodpsn_7TM"/>
</dbReference>
<feature type="transmembrane region" description="Helical" evidence="5">
    <location>
        <begin position="128"/>
        <end position="148"/>
    </location>
</feature>
<dbReference type="Pfam" id="PF00001">
    <property type="entry name" value="7tm_1"/>
    <property type="match status" value="2"/>
</dbReference>
<dbReference type="GO" id="GO:0008188">
    <property type="term" value="F:neuropeptide receptor activity"/>
    <property type="evidence" value="ECO:0007669"/>
    <property type="project" value="InterPro"/>
</dbReference>
<dbReference type="InterPro" id="IPR027294">
    <property type="entry name" value="NPS_rcpt"/>
</dbReference>
<feature type="transmembrane region" description="Helical" evidence="5">
    <location>
        <begin position="53"/>
        <end position="77"/>
    </location>
</feature>
<dbReference type="PANTHER" id="PTHR24244">
    <property type="entry name" value="NEUROPEPTIDE S RECEPTOR"/>
    <property type="match status" value="1"/>
</dbReference>
<dbReference type="Proteomes" id="UP000001038">
    <property type="component" value="Chromosome 7"/>
</dbReference>
<dbReference type="PRINTS" id="PR01157">
    <property type="entry name" value="P2YPURNOCPTR"/>
</dbReference>
<name>A0A3B3HE80_ORYLA</name>
<evidence type="ECO:0000259" key="6">
    <source>
        <dbReference type="PROSITE" id="PS50262"/>
    </source>
</evidence>
<feature type="transmembrane region" description="Helical" evidence="5">
    <location>
        <begin position="97"/>
        <end position="116"/>
    </location>
</feature>
<dbReference type="InParanoid" id="A0A3B3HE80"/>
<dbReference type="GeneTree" id="ENSGT00940000155094"/>
<feature type="domain" description="G-protein coupled receptors family 1 profile" evidence="6">
    <location>
        <begin position="32"/>
        <end position="382"/>
    </location>
</feature>